<keyword evidence="1" id="KW-1133">Transmembrane helix</keyword>
<sequence>MKTAEFKKREARRRRNRLIGIWGGVTAVVAVAALLVASFVLAPKPASYSEGGTGAEIEGVETFDNVSDHVETEVDYPQTPPAGGPHNPVWLNCGVYEEVVPSEAAVHSLEHGAVWVTYDADALSDEELSTLRAKLPGTYVILSPFEGLDTPIALSAWNAQLKVDSADDPRIAEFFEEYWKSQNVPEVGAACTGAYDGPGKVS</sequence>
<evidence type="ECO:0000313" key="3">
    <source>
        <dbReference type="Proteomes" id="UP000671914"/>
    </source>
</evidence>
<dbReference type="KEGG" id="aarc:G127AT_10460"/>
<keyword evidence="1" id="KW-0812">Transmembrane</keyword>
<keyword evidence="1" id="KW-0472">Membrane</keyword>
<organism evidence="2 3">
    <name type="scientific">Agromyces archimandritae</name>
    <dbReference type="NCBI Taxonomy" id="2781962"/>
    <lineage>
        <taxon>Bacteria</taxon>
        <taxon>Bacillati</taxon>
        <taxon>Actinomycetota</taxon>
        <taxon>Actinomycetes</taxon>
        <taxon>Micrococcales</taxon>
        <taxon>Microbacteriaceae</taxon>
        <taxon>Agromyces</taxon>
    </lineage>
</organism>
<evidence type="ECO:0000256" key="1">
    <source>
        <dbReference type="SAM" id="Phobius"/>
    </source>
</evidence>
<reference evidence="2" key="1">
    <citation type="submission" date="2021-03" db="EMBL/GenBank/DDBJ databases">
        <title>Agromyces archimandritus sp. nov., isolated from the cockroach Archimandrita tessellata.</title>
        <authorList>
            <person name="Guzman J."/>
            <person name="Ortuzar M."/>
            <person name="Poehlein A."/>
            <person name="Daniel R."/>
            <person name="Trujillo M."/>
            <person name="Vilcinskas A."/>
        </authorList>
    </citation>
    <scope>NUCLEOTIDE SEQUENCE</scope>
    <source>
        <strain evidence="2">G127AT</strain>
    </source>
</reference>
<name>A0A975FPL3_9MICO</name>
<gene>
    <name evidence="2" type="ORF">G127AT_10460</name>
</gene>
<dbReference type="AlphaFoldDB" id="A0A975FPL3"/>
<keyword evidence="3" id="KW-1185">Reference proteome</keyword>
<proteinExistence type="predicted"/>
<dbReference type="Pfam" id="PF11303">
    <property type="entry name" value="DUF3105"/>
    <property type="match status" value="1"/>
</dbReference>
<protein>
    <submittedName>
        <fullName evidence="2">DUF3105 domain-containing protein</fullName>
    </submittedName>
</protein>
<evidence type="ECO:0000313" key="2">
    <source>
        <dbReference type="EMBL" id="QTX06273.1"/>
    </source>
</evidence>
<accession>A0A975FPL3</accession>
<dbReference type="EMBL" id="CP071696">
    <property type="protein sequence ID" value="QTX06273.1"/>
    <property type="molecule type" value="Genomic_DNA"/>
</dbReference>
<feature type="transmembrane region" description="Helical" evidence="1">
    <location>
        <begin position="21"/>
        <end position="42"/>
    </location>
</feature>
<dbReference type="Proteomes" id="UP000671914">
    <property type="component" value="Chromosome"/>
</dbReference>
<dbReference type="InterPro" id="IPR021454">
    <property type="entry name" value="DUF3105"/>
</dbReference>